<keyword evidence="1" id="KW-0812">Transmembrane</keyword>
<keyword evidence="3" id="KW-1185">Reference proteome</keyword>
<protein>
    <submittedName>
        <fullName evidence="2">Uncharacterized protein</fullName>
    </submittedName>
</protein>
<organism evidence="2 3">
    <name type="scientific">Alteribacter lacisalsi</name>
    <dbReference type="NCBI Taxonomy" id="2045244"/>
    <lineage>
        <taxon>Bacteria</taxon>
        <taxon>Bacillati</taxon>
        <taxon>Bacillota</taxon>
        <taxon>Bacilli</taxon>
        <taxon>Bacillales</taxon>
        <taxon>Bacillaceae</taxon>
        <taxon>Alteribacter</taxon>
    </lineage>
</organism>
<feature type="transmembrane region" description="Helical" evidence="1">
    <location>
        <begin position="47"/>
        <end position="64"/>
    </location>
</feature>
<name>A0A2W0H440_9BACI</name>
<reference evidence="2 3" key="1">
    <citation type="submission" date="2017-10" db="EMBL/GenBank/DDBJ databases">
        <title>Bacillus sp. nov., a halophilic bacterium isolated from a Yangshapao Lake.</title>
        <authorList>
            <person name="Wang H."/>
        </authorList>
    </citation>
    <scope>NUCLEOTIDE SEQUENCE [LARGE SCALE GENOMIC DNA]</scope>
    <source>
        <strain evidence="2 3">YSP-3</strain>
    </source>
</reference>
<proteinExistence type="predicted"/>
<evidence type="ECO:0000313" key="3">
    <source>
        <dbReference type="Proteomes" id="UP000248066"/>
    </source>
</evidence>
<sequence>MEVTIQRLAMAYQGNLVEVRGRTGQVFRGIADGVNQRRGMFLRTSPFSRVFIPFFLITSIFLLSRRRRSFF</sequence>
<evidence type="ECO:0000313" key="2">
    <source>
        <dbReference type="EMBL" id="PYZ96604.1"/>
    </source>
</evidence>
<gene>
    <name evidence="2" type="ORF">CR205_12910</name>
</gene>
<dbReference type="AlphaFoldDB" id="A0A2W0H440"/>
<dbReference type="Proteomes" id="UP000248066">
    <property type="component" value="Unassembled WGS sequence"/>
</dbReference>
<evidence type="ECO:0000256" key="1">
    <source>
        <dbReference type="SAM" id="Phobius"/>
    </source>
</evidence>
<keyword evidence="1" id="KW-1133">Transmembrane helix</keyword>
<dbReference type="EMBL" id="PDOF01000002">
    <property type="protein sequence ID" value="PYZ96604.1"/>
    <property type="molecule type" value="Genomic_DNA"/>
</dbReference>
<comment type="caution">
    <text evidence="2">The sequence shown here is derived from an EMBL/GenBank/DDBJ whole genome shotgun (WGS) entry which is preliminary data.</text>
</comment>
<accession>A0A2W0H440</accession>
<keyword evidence="1" id="KW-0472">Membrane</keyword>